<sequence>MALLAYITLASREELAFRGYPLRRLDSSFGAWTAQLVVALVFAIEHVVGGVTWTNALLGVFVGSLLFGMAALVMRGLAVPIGLHAAWNFGQWTLGEKETSGLWRPVIEQGYKAHVDRVGMLSYLLVFGAATIAVWLFGNFRTRRERKQAMDVMA</sequence>
<keyword evidence="1" id="KW-1133">Transmembrane helix</keyword>
<feature type="transmembrane region" description="Helical" evidence="1">
    <location>
        <begin position="29"/>
        <end position="49"/>
    </location>
</feature>
<dbReference type="PANTHER" id="PTHR39430:SF1">
    <property type="entry name" value="PROTEASE"/>
    <property type="match status" value="1"/>
</dbReference>
<keyword evidence="1" id="KW-0472">Membrane</keyword>
<comment type="caution">
    <text evidence="3">The sequence shown here is derived from an EMBL/GenBank/DDBJ whole genome shotgun (WGS) entry which is preliminary data.</text>
</comment>
<feature type="domain" description="CAAX prenyl protease 2/Lysostaphin resistance protein A-like" evidence="2">
    <location>
        <begin position="2"/>
        <end position="89"/>
    </location>
</feature>
<keyword evidence="4" id="KW-1185">Reference proteome</keyword>
<protein>
    <recommendedName>
        <fullName evidence="2">CAAX prenyl protease 2/Lysostaphin resistance protein A-like domain-containing protein</fullName>
    </recommendedName>
</protein>
<evidence type="ECO:0000313" key="4">
    <source>
        <dbReference type="Proteomes" id="UP000647241"/>
    </source>
</evidence>
<gene>
    <name evidence="3" type="ORF">GCM10011585_29790</name>
</gene>
<dbReference type="GO" id="GO:0004175">
    <property type="term" value="F:endopeptidase activity"/>
    <property type="evidence" value="ECO:0007669"/>
    <property type="project" value="UniProtKB-ARBA"/>
</dbReference>
<name>A0A917HN73_9BACT</name>
<proteinExistence type="predicted"/>
<organism evidence="3 4">
    <name type="scientific">Edaphobacter dinghuensis</name>
    <dbReference type="NCBI Taxonomy" id="1560005"/>
    <lineage>
        <taxon>Bacteria</taxon>
        <taxon>Pseudomonadati</taxon>
        <taxon>Acidobacteriota</taxon>
        <taxon>Terriglobia</taxon>
        <taxon>Terriglobales</taxon>
        <taxon>Acidobacteriaceae</taxon>
        <taxon>Edaphobacter</taxon>
    </lineage>
</organism>
<dbReference type="Proteomes" id="UP000647241">
    <property type="component" value="Unassembled WGS sequence"/>
</dbReference>
<accession>A0A917HN73</accession>
<reference evidence="3" key="1">
    <citation type="journal article" date="2014" name="Int. J. Syst. Evol. Microbiol.">
        <title>Complete genome sequence of Corynebacterium casei LMG S-19264T (=DSM 44701T), isolated from a smear-ripened cheese.</title>
        <authorList>
            <consortium name="US DOE Joint Genome Institute (JGI-PGF)"/>
            <person name="Walter F."/>
            <person name="Albersmeier A."/>
            <person name="Kalinowski J."/>
            <person name="Ruckert C."/>
        </authorList>
    </citation>
    <scope>NUCLEOTIDE SEQUENCE</scope>
    <source>
        <strain evidence="3">CGMCC 1.12997</strain>
    </source>
</reference>
<keyword evidence="1" id="KW-0812">Transmembrane</keyword>
<dbReference type="PANTHER" id="PTHR39430">
    <property type="entry name" value="MEMBRANE-ASSOCIATED PROTEASE-RELATED"/>
    <property type="match status" value="1"/>
</dbReference>
<evidence type="ECO:0000256" key="1">
    <source>
        <dbReference type="SAM" id="Phobius"/>
    </source>
</evidence>
<evidence type="ECO:0000313" key="3">
    <source>
        <dbReference type="EMBL" id="GGG84074.1"/>
    </source>
</evidence>
<feature type="transmembrane region" description="Helical" evidence="1">
    <location>
        <begin position="120"/>
        <end position="140"/>
    </location>
</feature>
<feature type="transmembrane region" description="Helical" evidence="1">
    <location>
        <begin position="56"/>
        <end position="78"/>
    </location>
</feature>
<dbReference type="GO" id="GO:0080120">
    <property type="term" value="P:CAAX-box protein maturation"/>
    <property type="evidence" value="ECO:0007669"/>
    <property type="project" value="UniProtKB-ARBA"/>
</dbReference>
<reference evidence="3" key="2">
    <citation type="submission" date="2020-09" db="EMBL/GenBank/DDBJ databases">
        <authorList>
            <person name="Sun Q."/>
            <person name="Zhou Y."/>
        </authorList>
    </citation>
    <scope>NUCLEOTIDE SEQUENCE</scope>
    <source>
        <strain evidence="3">CGMCC 1.12997</strain>
    </source>
</reference>
<dbReference type="InterPro" id="IPR003675">
    <property type="entry name" value="Rce1/LyrA-like_dom"/>
</dbReference>
<dbReference type="Pfam" id="PF02517">
    <property type="entry name" value="Rce1-like"/>
    <property type="match status" value="1"/>
</dbReference>
<dbReference type="EMBL" id="BMGT01000003">
    <property type="protein sequence ID" value="GGG84074.1"/>
    <property type="molecule type" value="Genomic_DNA"/>
</dbReference>
<evidence type="ECO:0000259" key="2">
    <source>
        <dbReference type="Pfam" id="PF02517"/>
    </source>
</evidence>
<dbReference type="AlphaFoldDB" id="A0A917HN73"/>